<evidence type="ECO:0000256" key="1">
    <source>
        <dbReference type="ARBA" id="ARBA00004123"/>
    </source>
</evidence>
<dbReference type="GO" id="GO:0003677">
    <property type="term" value="F:DNA binding"/>
    <property type="evidence" value="ECO:0007669"/>
    <property type="project" value="UniProtKB-KW"/>
</dbReference>
<name>A0A2G2X6F1_CAPBA</name>
<accession>A0A2G2X6F1</accession>
<dbReference type="InterPro" id="IPR015300">
    <property type="entry name" value="DNA-bd_pseudobarrel_sf"/>
</dbReference>
<dbReference type="Proteomes" id="UP000224567">
    <property type="component" value="Unassembled WGS sequence"/>
</dbReference>
<dbReference type="Gene3D" id="2.40.330.10">
    <property type="entry name" value="DNA-binding pseudobarrel domain"/>
    <property type="match status" value="1"/>
</dbReference>
<sequence>MDSGEDKCKTESLVSGGHTLLDEIKLLKEMQDHTGERKLINSELWYACAGPFVTLPQVGSLVNYFPQGTVNRLSLFPERDVFPILDFGLKPNKYPTDFFCKTLTASDTSTHGHPKRHLLTIGWSMFVGVKCLRVGDSVLFIRDEKSQLLLGVRWANCQQTSLTSSVLSADSMYIGVLAAAAHATANRSTFTIFYNPRAYDCAATKFR</sequence>
<evidence type="ECO:0000256" key="5">
    <source>
        <dbReference type="ARBA" id="ARBA00023242"/>
    </source>
</evidence>
<keyword evidence="4" id="KW-0804">Transcription</keyword>
<evidence type="ECO:0000256" key="2">
    <source>
        <dbReference type="ARBA" id="ARBA00023015"/>
    </source>
</evidence>
<organism evidence="6 7">
    <name type="scientific">Capsicum baccatum</name>
    <name type="common">Peruvian pepper</name>
    <dbReference type="NCBI Taxonomy" id="33114"/>
    <lineage>
        <taxon>Eukaryota</taxon>
        <taxon>Viridiplantae</taxon>
        <taxon>Streptophyta</taxon>
        <taxon>Embryophyta</taxon>
        <taxon>Tracheophyta</taxon>
        <taxon>Spermatophyta</taxon>
        <taxon>Magnoliopsida</taxon>
        <taxon>eudicotyledons</taxon>
        <taxon>Gunneridae</taxon>
        <taxon>Pentapetalae</taxon>
        <taxon>asterids</taxon>
        <taxon>lamiids</taxon>
        <taxon>Solanales</taxon>
        <taxon>Solanaceae</taxon>
        <taxon>Solanoideae</taxon>
        <taxon>Capsiceae</taxon>
        <taxon>Capsicum</taxon>
    </lineage>
</organism>
<keyword evidence="2" id="KW-0805">Transcription regulation</keyword>
<keyword evidence="3" id="KW-0238">DNA-binding</keyword>
<dbReference type="GO" id="GO:0006355">
    <property type="term" value="P:regulation of DNA-templated transcription"/>
    <property type="evidence" value="ECO:0007669"/>
    <property type="project" value="InterPro"/>
</dbReference>
<reference evidence="6 7" key="1">
    <citation type="journal article" date="2017" name="Genome Biol.">
        <title>New reference genome sequences of hot pepper reveal the massive evolution of plant disease-resistance genes by retroduplication.</title>
        <authorList>
            <person name="Kim S."/>
            <person name="Park J."/>
            <person name="Yeom S.I."/>
            <person name="Kim Y.M."/>
            <person name="Seo E."/>
            <person name="Kim K.T."/>
            <person name="Kim M.S."/>
            <person name="Lee J.M."/>
            <person name="Cheong K."/>
            <person name="Shin H.S."/>
            <person name="Kim S.B."/>
            <person name="Han K."/>
            <person name="Lee J."/>
            <person name="Park M."/>
            <person name="Lee H.A."/>
            <person name="Lee H.Y."/>
            <person name="Lee Y."/>
            <person name="Oh S."/>
            <person name="Lee J.H."/>
            <person name="Choi E."/>
            <person name="Choi E."/>
            <person name="Lee S.E."/>
            <person name="Jeon J."/>
            <person name="Kim H."/>
            <person name="Choi G."/>
            <person name="Song H."/>
            <person name="Lee J."/>
            <person name="Lee S.C."/>
            <person name="Kwon J.K."/>
            <person name="Lee H.Y."/>
            <person name="Koo N."/>
            <person name="Hong Y."/>
            <person name="Kim R.W."/>
            <person name="Kang W.H."/>
            <person name="Huh J.H."/>
            <person name="Kang B.C."/>
            <person name="Yang T.J."/>
            <person name="Lee Y.H."/>
            <person name="Bennetzen J.L."/>
            <person name="Choi D."/>
        </authorList>
    </citation>
    <scope>NUCLEOTIDE SEQUENCE [LARGE SCALE GENOMIC DNA]</scope>
    <source>
        <strain evidence="7">cv. PBC81</strain>
    </source>
</reference>
<protein>
    <recommendedName>
        <fullName evidence="8">TF-B3 domain-containing protein</fullName>
    </recommendedName>
</protein>
<comment type="caution">
    <text evidence="6">The sequence shown here is derived from an EMBL/GenBank/DDBJ whole genome shotgun (WGS) entry which is preliminary data.</text>
</comment>
<gene>
    <name evidence="6" type="ORF">CQW23_07519</name>
</gene>
<evidence type="ECO:0000313" key="7">
    <source>
        <dbReference type="Proteomes" id="UP000224567"/>
    </source>
</evidence>
<dbReference type="STRING" id="33114.A0A2G2X6F1"/>
<dbReference type="GO" id="GO:0009725">
    <property type="term" value="P:response to hormone"/>
    <property type="evidence" value="ECO:0007669"/>
    <property type="project" value="InterPro"/>
</dbReference>
<evidence type="ECO:0008006" key="8">
    <source>
        <dbReference type="Google" id="ProtNLM"/>
    </source>
</evidence>
<evidence type="ECO:0000256" key="4">
    <source>
        <dbReference type="ARBA" id="ARBA00023163"/>
    </source>
</evidence>
<dbReference type="AlphaFoldDB" id="A0A2G2X6F1"/>
<dbReference type="GO" id="GO:0005634">
    <property type="term" value="C:nucleus"/>
    <property type="evidence" value="ECO:0007669"/>
    <property type="project" value="UniProtKB-SubCell"/>
</dbReference>
<dbReference type="OrthoDB" id="1928202at2759"/>
<proteinExistence type="predicted"/>
<dbReference type="SUPFAM" id="SSF101936">
    <property type="entry name" value="DNA-binding pseudobarrel domain"/>
    <property type="match status" value="1"/>
</dbReference>
<comment type="subcellular location">
    <subcellularLocation>
        <location evidence="1">Nucleus</location>
    </subcellularLocation>
</comment>
<evidence type="ECO:0000256" key="3">
    <source>
        <dbReference type="ARBA" id="ARBA00023125"/>
    </source>
</evidence>
<dbReference type="PANTHER" id="PTHR31384">
    <property type="entry name" value="AUXIN RESPONSE FACTOR 4-RELATED"/>
    <property type="match status" value="1"/>
</dbReference>
<dbReference type="EMBL" id="MLFT02000003">
    <property type="protein sequence ID" value="PHT53057.1"/>
    <property type="molecule type" value="Genomic_DNA"/>
</dbReference>
<keyword evidence="7" id="KW-1185">Reference proteome</keyword>
<evidence type="ECO:0000313" key="6">
    <source>
        <dbReference type="EMBL" id="PHT53057.1"/>
    </source>
</evidence>
<keyword evidence="5" id="KW-0539">Nucleus</keyword>
<dbReference type="InterPro" id="IPR044835">
    <property type="entry name" value="ARF_plant"/>
</dbReference>
<reference evidence="7" key="2">
    <citation type="journal article" date="2017" name="J. Anim. Genet.">
        <title>Multiple reference genome sequences of hot pepper reveal the massive evolution of plant disease resistance genes by retroduplication.</title>
        <authorList>
            <person name="Kim S."/>
            <person name="Park J."/>
            <person name="Yeom S.-I."/>
            <person name="Kim Y.-M."/>
            <person name="Seo E."/>
            <person name="Kim K.-T."/>
            <person name="Kim M.-S."/>
            <person name="Lee J.M."/>
            <person name="Cheong K."/>
            <person name="Shin H.-S."/>
            <person name="Kim S.-B."/>
            <person name="Han K."/>
            <person name="Lee J."/>
            <person name="Park M."/>
            <person name="Lee H.-A."/>
            <person name="Lee H.-Y."/>
            <person name="Lee Y."/>
            <person name="Oh S."/>
            <person name="Lee J.H."/>
            <person name="Choi E."/>
            <person name="Choi E."/>
            <person name="Lee S.E."/>
            <person name="Jeon J."/>
            <person name="Kim H."/>
            <person name="Choi G."/>
            <person name="Song H."/>
            <person name="Lee J."/>
            <person name="Lee S.-C."/>
            <person name="Kwon J.-K."/>
            <person name="Lee H.-Y."/>
            <person name="Koo N."/>
            <person name="Hong Y."/>
            <person name="Kim R.W."/>
            <person name="Kang W.-H."/>
            <person name="Huh J.H."/>
            <person name="Kang B.-C."/>
            <person name="Yang T.-J."/>
            <person name="Lee Y.-H."/>
            <person name="Bennetzen J.L."/>
            <person name="Choi D."/>
        </authorList>
    </citation>
    <scope>NUCLEOTIDE SEQUENCE [LARGE SCALE GENOMIC DNA]</scope>
    <source>
        <strain evidence="7">cv. PBC81</strain>
    </source>
</reference>
<dbReference type="PANTHER" id="PTHR31384:SF10">
    <property type="entry name" value="AUXIN RESPONSE FACTOR 5"/>
    <property type="match status" value="1"/>
</dbReference>